<accession>A0ABM3Y0I4</accession>
<dbReference type="Proteomes" id="UP001652624">
    <property type="component" value="Chromosome 1"/>
</dbReference>
<sequence>MTRVCLLVQDAYGMFSEVHTEGTIWNNQQLEGRSCSLTGVKVLQKATRGRTAGLFSLIDSLWPPAEPLRAPGPYLVCGEENTHLPPPSFCYILTTHPDLGRIDVTEDPISKFYQPPVTRSLRDVLQTVHPGTRCCFYAQVIYQRPQLSSLLLLEQREIWLTVTDVTLQTQGEDDAGLPHTMLVCVTSGCMLAPDVQEALTEAAPHNFLFRDALRDQGWLVCAERTVLLLQKPLLGMDTQTGSYELTGSPRLDELGPNTQVNSICSVQGTVVGVDESTAFSWPTCNLCGNGRLEQNPEDRGALSCRDCSCVVTSPLLRRHLQVFLHCPLCPQSTVKVKLLQASISSLLRSAACEDGTYEVQSILGKEVGLRHCFLQSIATHPAHCITLEEIELLKAGRASVESHRLPRDP</sequence>
<evidence type="ECO:0000259" key="1">
    <source>
        <dbReference type="Pfam" id="PF14951"/>
    </source>
</evidence>
<feature type="domain" description="DUF4503" evidence="1">
    <location>
        <begin position="9"/>
        <end position="392"/>
    </location>
</feature>
<gene>
    <name evidence="3" type="primary">SPIDR</name>
</gene>
<dbReference type="InterPro" id="IPR028032">
    <property type="entry name" value="DUF4503"/>
</dbReference>
<protein>
    <submittedName>
        <fullName evidence="3">DNA repair-scaffolding protein isoform X2</fullName>
    </submittedName>
</protein>
<reference evidence="2" key="1">
    <citation type="submission" date="2025-05" db="UniProtKB">
        <authorList>
            <consortium name="RefSeq"/>
        </authorList>
    </citation>
    <scope>NUCLEOTIDE SEQUENCE [LARGE SCALE GENOMIC DNA]</scope>
</reference>
<name>A0ABM3Y0I4_ERIEU</name>
<organism evidence="2 3">
    <name type="scientific">Erinaceus europaeus</name>
    <name type="common">Western European hedgehog</name>
    <dbReference type="NCBI Taxonomy" id="9365"/>
    <lineage>
        <taxon>Eukaryota</taxon>
        <taxon>Metazoa</taxon>
        <taxon>Chordata</taxon>
        <taxon>Craniata</taxon>
        <taxon>Vertebrata</taxon>
        <taxon>Euteleostomi</taxon>
        <taxon>Mammalia</taxon>
        <taxon>Eutheria</taxon>
        <taxon>Laurasiatheria</taxon>
        <taxon>Eulipotyphla</taxon>
        <taxon>Erinaceidae</taxon>
        <taxon>Erinaceinae</taxon>
        <taxon>Erinaceus</taxon>
    </lineage>
</organism>
<evidence type="ECO:0000313" key="3">
    <source>
        <dbReference type="RefSeq" id="XP_060054577.1"/>
    </source>
</evidence>
<dbReference type="Pfam" id="PF14951">
    <property type="entry name" value="DUF4503"/>
    <property type="match status" value="1"/>
</dbReference>
<dbReference type="PANTHER" id="PTHR34347:SF1">
    <property type="entry name" value="DNA REPAIR-SCAFFOLDING PROTEIN"/>
    <property type="match status" value="1"/>
</dbReference>
<proteinExistence type="predicted"/>
<reference evidence="3" key="2">
    <citation type="submission" date="2025-08" db="UniProtKB">
        <authorList>
            <consortium name="RefSeq"/>
        </authorList>
    </citation>
    <scope>IDENTIFICATION</scope>
</reference>
<evidence type="ECO:0000313" key="2">
    <source>
        <dbReference type="Proteomes" id="UP001652624"/>
    </source>
</evidence>
<dbReference type="InterPro" id="IPR053054">
    <property type="entry name" value="DNA_repair-scaffolding"/>
</dbReference>
<dbReference type="PANTHER" id="PTHR34347">
    <property type="entry name" value="DNA REPAIR-SCAFFOLDING PROTEIN SPIDR"/>
    <property type="match status" value="1"/>
</dbReference>
<dbReference type="GeneID" id="103118723"/>
<dbReference type="RefSeq" id="XP_060054577.1">
    <property type="nucleotide sequence ID" value="XM_060198594.1"/>
</dbReference>
<keyword evidence="2" id="KW-1185">Reference proteome</keyword>